<dbReference type="InterPro" id="IPR007784">
    <property type="entry name" value="PIR"/>
</dbReference>
<feature type="transmembrane region" description="Helical" evidence="1">
    <location>
        <begin position="6"/>
        <end position="23"/>
    </location>
</feature>
<accession>A0A411HB89</accession>
<evidence type="ECO:0000313" key="2">
    <source>
        <dbReference type="EMBL" id="QBB28633.1"/>
    </source>
</evidence>
<dbReference type="Proteomes" id="UP000682645">
    <property type="component" value="Segment"/>
</dbReference>
<dbReference type="EMBL" id="MK439999">
    <property type="protein sequence ID" value="QBB28633.1"/>
    <property type="molecule type" value="Genomic_DNA"/>
</dbReference>
<proteinExistence type="predicted"/>
<reference evidence="2" key="1">
    <citation type="journal article" date="2019" name="Sci. Rep.">
        <title>The first clawed lobster virus Homarus gammarus nudivirus (HgNV n. sp.) expands the diversity of the Nudiviridae.</title>
        <authorList>
            <person name="Holt C.C."/>
            <person name="Stone M."/>
            <person name="Bass D."/>
            <person name="Bateman K.S."/>
            <person name="van Aerle R."/>
            <person name="Daniels C.L."/>
            <person name="van der Giezen M."/>
            <person name="Ross S.H."/>
            <person name="Hooper C."/>
            <person name="Stentiford G.D."/>
        </authorList>
    </citation>
    <scope>NUCLEOTIDE SEQUENCE</scope>
    <source>
        <strain evidence="2">52S104HLG2</strain>
    </source>
</reference>
<name>A0A411HB89_9VIRU</name>
<keyword evidence="3" id="KW-1185">Reference proteome</keyword>
<evidence type="ECO:0000313" key="3">
    <source>
        <dbReference type="Proteomes" id="UP000682645"/>
    </source>
</evidence>
<evidence type="ECO:0000256" key="1">
    <source>
        <dbReference type="SAM" id="Phobius"/>
    </source>
</evidence>
<protein>
    <submittedName>
        <fullName evidence="2">PIF-1</fullName>
    </submittedName>
</protein>
<organism evidence="2 3">
    <name type="scientific">Homarus gammarus nudivirus</name>
    <dbReference type="NCBI Taxonomy" id="2509616"/>
    <lineage>
        <taxon>Viruses</taxon>
        <taxon>Viruses incertae sedis</taxon>
        <taxon>Naldaviricetes</taxon>
        <taxon>Lefavirales</taxon>
        <taxon>Nudiviridae</taxon>
        <taxon>Gammanudivirus</taxon>
        <taxon>Gammanudivirus hogammari</taxon>
    </lineage>
</organism>
<keyword evidence="1" id="KW-1133">Transmembrane helix</keyword>
<keyword evidence="1" id="KW-0812">Transmembrane</keyword>
<sequence>MVDKSLIVFICLFVLFLVLTTFLKRSLTKFNSQLHTEFTKNEEAINHLFEFAYDIHFNPPPDNIIVDNPYECTPTDLRPCDINDPFSCAGCKSLISSCVHIDKDTKYIDADGNETTIAKNTNENDGYCLTQLNHSQACNPYHGELVMVQAGPKSREMMLYCDCKNPGFIGKTHLNGACNEVFICDGDIDDINQPLEKISCICKDYMVPQLSNHIPTCIAPMVKDYKGYEDENFYHGVETVDRDRFVGNISDIGNFPGSQIKNPCRYCLVTGNYVGNGTMVRTEDGGWQCGLLNSQRRGLPIRRDPKYRILKGKAGPDAVIDVRVVKLYLHGYVYENVYGQKTAVLETAENIDILKYMNVKTDKKYAFIDLGGHQLVFPGSFGEMDIHMYPAIVCTGIEVPVLWVDDFQYKCDFSNNIPTDRNPAGHLAYTSIYQQHPRIAFETAPACPPKHHSFLTGWTFKKWRFFEGYNSIHYRRVVNGLQKYEIKQGVIQSQKIKYMISVIDLKEEESAHYGAPNWSIYMEWYATLIIKDVP</sequence>
<keyword evidence="1" id="KW-0472">Membrane</keyword>
<dbReference type="Pfam" id="PF05092">
    <property type="entry name" value="PIF"/>
    <property type="match status" value="1"/>
</dbReference>
<gene>
    <name evidence="2" type="ORF">HgNV_028</name>
</gene>